<comment type="catalytic activity">
    <reaction evidence="1 6">
        <text>Cleavage of hydrophobic, N-terminal signal or leader sequences from secreted and periplasmic proteins.</text>
        <dbReference type="EC" id="3.4.21.89"/>
    </reaction>
</comment>
<dbReference type="EMBL" id="AODF01000024">
    <property type="protein sequence ID" value="EUJ30288.1"/>
    <property type="molecule type" value="Genomic_DNA"/>
</dbReference>
<dbReference type="Gene3D" id="2.10.109.10">
    <property type="entry name" value="Umud Fragment, subunit A"/>
    <property type="match status" value="1"/>
</dbReference>
<dbReference type="InterPro" id="IPR036286">
    <property type="entry name" value="LexA/Signal_pep-like_sf"/>
</dbReference>
<keyword evidence="9" id="KW-1185">Reference proteome</keyword>
<dbReference type="PROSITE" id="PS00761">
    <property type="entry name" value="SPASE_I_3"/>
    <property type="match status" value="1"/>
</dbReference>
<proteinExistence type="inferred from homology"/>
<keyword evidence="5 6" id="KW-0378">Hydrolase</keyword>
<evidence type="ECO:0000256" key="3">
    <source>
        <dbReference type="ARBA" id="ARBA00009370"/>
    </source>
</evidence>
<dbReference type="InterPro" id="IPR019533">
    <property type="entry name" value="Peptidase_S26"/>
</dbReference>
<reference evidence="8 9" key="1">
    <citation type="journal article" date="2014" name="Int. J. Syst. Evol. Microbiol.">
        <title>Listeria floridensis sp. nov., Listeria aquatica sp. nov., Listeria cornellensis sp. nov., Listeria riparia sp. nov. and Listeria grandensis sp. nov., from agricultural and natural environments.</title>
        <authorList>
            <person name="den Bakker H.C."/>
            <person name="Warchocki S."/>
            <person name="Wright E.M."/>
            <person name="Allred A.F."/>
            <person name="Ahlstrom C."/>
            <person name="Manuel C.S."/>
            <person name="Stasiewicz M.J."/>
            <person name="Burrell A."/>
            <person name="Roof S."/>
            <person name="Strawn L."/>
            <person name="Fortes E.D."/>
            <person name="Nightingale K.K."/>
            <person name="Kephart D."/>
            <person name="Wiedmann M."/>
        </authorList>
    </citation>
    <scope>NUCLEOTIDE SEQUENCE [LARGE SCALE GENOMIC DNA]</scope>
    <source>
        <strain evidence="8 9">FSL S10-1187</strain>
    </source>
</reference>
<dbReference type="PRINTS" id="PR00727">
    <property type="entry name" value="LEADERPTASE"/>
</dbReference>
<keyword evidence="6" id="KW-0645">Protease</keyword>
<sequence length="128" mass="14686">MLPTLHTGEYGMIYKRAARYERGDIISFYSPDTPNAEYIKRIVGLPGDRIEIESGSLYINGEKKKEQYLRQEKNLARLNYSLEDSSGVKTVPQGKIFVLGDNRLHSRDSRDFGFVDVSNIIGKWVVHF</sequence>
<gene>
    <name evidence="8" type="ORF">MFLO_10713</name>
</gene>
<evidence type="ECO:0000256" key="5">
    <source>
        <dbReference type="ARBA" id="ARBA00022801"/>
    </source>
</evidence>
<name>A0ABP3AXH7_9LIST</name>
<evidence type="ECO:0000313" key="8">
    <source>
        <dbReference type="EMBL" id="EUJ30288.1"/>
    </source>
</evidence>
<dbReference type="PROSITE" id="PS00760">
    <property type="entry name" value="SPASE_I_2"/>
    <property type="match status" value="1"/>
</dbReference>
<organism evidence="8 9">
    <name type="scientific">Listeria floridensis FSL S10-1187</name>
    <dbReference type="NCBI Taxonomy" id="1265817"/>
    <lineage>
        <taxon>Bacteria</taxon>
        <taxon>Bacillati</taxon>
        <taxon>Bacillota</taxon>
        <taxon>Bacilli</taxon>
        <taxon>Bacillales</taxon>
        <taxon>Listeriaceae</taxon>
        <taxon>Listeria</taxon>
    </lineage>
</organism>
<evidence type="ECO:0000313" key="9">
    <source>
        <dbReference type="Proteomes" id="UP000019249"/>
    </source>
</evidence>
<comment type="subcellular location">
    <subcellularLocation>
        <location evidence="2">Cell membrane</location>
        <topology evidence="2">Single-pass type II membrane protein</topology>
    </subcellularLocation>
    <subcellularLocation>
        <location evidence="6">Membrane</location>
        <topology evidence="6">Single-pass type II membrane protein</topology>
    </subcellularLocation>
</comment>
<protein>
    <recommendedName>
        <fullName evidence="4 6">Signal peptidase I</fullName>
        <ecNumber evidence="4 6">3.4.21.89</ecNumber>
    </recommendedName>
</protein>
<dbReference type="PANTHER" id="PTHR43390:SF1">
    <property type="entry name" value="CHLOROPLAST PROCESSING PEPTIDASE"/>
    <property type="match status" value="1"/>
</dbReference>
<comment type="similarity">
    <text evidence="3 6">Belongs to the peptidase S26 family.</text>
</comment>
<dbReference type="SUPFAM" id="SSF51306">
    <property type="entry name" value="LexA/Signal peptidase"/>
    <property type="match status" value="1"/>
</dbReference>
<dbReference type="EC" id="3.4.21.89" evidence="4 6"/>
<dbReference type="InterPro" id="IPR019757">
    <property type="entry name" value="Pept_S26A_signal_pept_1_Lys-AS"/>
</dbReference>
<evidence type="ECO:0000259" key="7">
    <source>
        <dbReference type="Pfam" id="PF10502"/>
    </source>
</evidence>
<dbReference type="InterPro" id="IPR019758">
    <property type="entry name" value="Pept_S26A_signal_pept_1_CS"/>
</dbReference>
<evidence type="ECO:0000256" key="4">
    <source>
        <dbReference type="ARBA" id="ARBA00013208"/>
    </source>
</evidence>
<dbReference type="PANTHER" id="PTHR43390">
    <property type="entry name" value="SIGNAL PEPTIDASE I"/>
    <property type="match status" value="1"/>
</dbReference>
<dbReference type="Pfam" id="PF10502">
    <property type="entry name" value="Peptidase_S26"/>
    <property type="match status" value="1"/>
</dbReference>
<evidence type="ECO:0000256" key="1">
    <source>
        <dbReference type="ARBA" id="ARBA00000677"/>
    </source>
</evidence>
<comment type="caution">
    <text evidence="8">The sequence shown here is derived from an EMBL/GenBank/DDBJ whole genome shotgun (WGS) entry which is preliminary data.</text>
</comment>
<evidence type="ECO:0000256" key="6">
    <source>
        <dbReference type="RuleBase" id="RU362042"/>
    </source>
</evidence>
<feature type="domain" description="Peptidase S26" evidence="7">
    <location>
        <begin position="1"/>
        <end position="126"/>
    </location>
</feature>
<evidence type="ECO:0000256" key="2">
    <source>
        <dbReference type="ARBA" id="ARBA00004401"/>
    </source>
</evidence>
<dbReference type="NCBIfam" id="TIGR02227">
    <property type="entry name" value="sigpep_I_bact"/>
    <property type="match status" value="1"/>
</dbReference>
<dbReference type="InterPro" id="IPR000223">
    <property type="entry name" value="Pept_S26A_signal_pept_1"/>
</dbReference>
<dbReference type="Proteomes" id="UP000019249">
    <property type="component" value="Unassembled WGS sequence"/>
</dbReference>
<accession>A0ABP3AXH7</accession>
<dbReference type="CDD" id="cd06530">
    <property type="entry name" value="S26_SPase_I"/>
    <property type="match status" value="1"/>
</dbReference>